<dbReference type="GO" id="GO:0043565">
    <property type="term" value="F:sequence-specific DNA binding"/>
    <property type="evidence" value="ECO:0007669"/>
    <property type="project" value="InterPro"/>
</dbReference>
<dbReference type="STRING" id="311410.LA5095_02429"/>
<evidence type="ECO:0000313" key="6">
    <source>
        <dbReference type="Proteomes" id="UP000049983"/>
    </source>
</evidence>
<dbReference type="InterPro" id="IPR009057">
    <property type="entry name" value="Homeodomain-like_sf"/>
</dbReference>
<dbReference type="Pfam" id="PF01965">
    <property type="entry name" value="DJ-1_PfpI"/>
    <property type="match status" value="1"/>
</dbReference>
<evidence type="ECO:0000256" key="2">
    <source>
        <dbReference type="ARBA" id="ARBA00023125"/>
    </source>
</evidence>
<dbReference type="GeneID" id="97668710"/>
<dbReference type="GO" id="GO:0003700">
    <property type="term" value="F:DNA-binding transcription factor activity"/>
    <property type="evidence" value="ECO:0007669"/>
    <property type="project" value="InterPro"/>
</dbReference>
<dbReference type="Gene3D" id="1.10.10.60">
    <property type="entry name" value="Homeodomain-like"/>
    <property type="match status" value="1"/>
</dbReference>
<dbReference type="Proteomes" id="UP000049983">
    <property type="component" value="Unassembled WGS sequence"/>
</dbReference>
<dbReference type="InterPro" id="IPR029062">
    <property type="entry name" value="Class_I_gatase-like"/>
</dbReference>
<keyword evidence="1" id="KW-0805">Transcription regulation</keyword>
<keyword evidence="2" id="KW-0238">DNA-binding</keyword>
<evidence type="ECO:0000256" key="1">
    <source>
        <dbReference type="ARBA" id="ARBA00023015"/>
    </source>
</evidence>
<evidence type="ECO:0000256" key="3">
    <source>
        <dbReference type="ARBA" id="ARBA00023163"/>
    </source>
</evidence>
<sequence>MRSKTAKLEDTEDRQPRRVVFVIYPGVTLLDVAGPLQAFSSANNTDVANGVRAYDVVVASPEGGPIITDCQVELGTVTLDKASFKPIDTLIVAGGDGVFDAMEQEDLVDWIKEASNGSRRIASTCMGAFLTAAAGLINGKSVTTHWRQVDELQRCFPDIEVKRDPLFVRNSNMWSSAGVTAGIDLALAMIEEDMGHEAAMQVAQSLVVFFKRPGGQSQFSDVLNIQASEPEGLFADLHAWIAGHLQSDLSVPKLAERLAMSPRSFSRKYKARTGMTPAKAVELIRVDAAKRALVRRDLPLAKIAVNSGFLDEQRLRRAFQRHVGVSPLSYRDMFGENQE</sequence>
<keyword evidence="6" id="KW-1185">Reference proteome</keyword>
<dbReference type="SMART" id="SM00342">
    <property type="entry name" value="HTH_ARAC"/>
    <property type="match status" value="1"/>
</dbReference>
<dbReference type="PROSITE" id="PS01124">
    <property type="entry name" value="HTH_ARAC_FAMILY_2"/>
    <property type="match status" value="1"/>
</dbReference>
<dbReference type="Gene3D" id="3.40.50.880">
    <property type="match status" value="1"/>
</dbReference>
<keyword evidence="3" id="KW-0804">Transcription</keyword>
<accession>A0A0M6ZAT2</accession>
<dbReference type="InterPro" id="IPR018060">
    <property type="entry name" value="HTH_AraC"/>
</dbReference>
<dbReference type="OrthoDB" id="186587at2"/>
<dbReference type="SUPFAM" id="SSF46689">
    <property type="entry name" value="Homeodomain-like"/>
    <property type="match status" value="2"/>
</dbReference>
<dbReference type="PROSITE" id="PS00041">
    <property type="entry name" value="HTH_ARAC_FAMILY_1"/>
    <property type="match status" value="1"/>
</dbReference>
<dbReference type="AlphaFoldDB" id="A0A0M6ZAT2"/>
<dbReference type="InterPro" id="IPR018062">
    <property type="entry name" value="HTH_AraC-typ_CS"/>
</dbReference>
<feature type="domain" description="HTH araC/xylS-type" evidence="4">
    <location>
        <begin position="235"/>
        <end position="333"/>
    </location>
</feature>
<dbReference type="InterPro" id="IPR002818">
    <property type="entry name" value="DJ-1/PfpI"/>
</dbReference>
<gene>
    <name evidence="5" type="primary">cdhR_1</name>
    <name evidence="5" type="ORF">LA5096_01285</name>
</gene>
<proteinExistence type="predicted"/>
<dbReference type="PANTHER" id="PTHR43130:SF3">
    <property type="entry name" value="HTH-TYPE TRANSCRIPTIONAL REGULATOR RV1931C"/>
    <property type="match status" value="1"/>
</dbReference>
<dbReference type="RefSeq" id="WP_055115190.1">
    <property type="nucleotide sequence ID" value="NZ_CXWA01000002.1"/>
</dbReference>
<protein>
    <submittedName>
        <fullName evidence="5">Carnitine catabolism transcriptional activator</fullName>
    </submittedName>
</protein>
<dbReference type="SUPFAM" id="SSF52317">
    <property type="entry name" value="Class I glutamine amidotransferase-like"/>
    <property type="match status" value="1"/>
</dbReference>
<reference evidence="6" key="1">
    <citation type="submission" date="2015-07" db="EMBL/GenBank/DDBJ databases">
        <authorList>
            <person name="Rodrigo-Torres Lidia"/>
            <person name="Arahal R.David."/>
        </authorList>
    </citation>
    <scope>NUCLEOTIDE SEQUENCE [LARGE SCALE GENOMIC DNA]</scope>
    <source>
        <strain evidence="6">CECT 5096</strain>
    </source>
</reference>
<evidence type="ECO:0000259" key="4">
    <source>
        <dbReference type="PROSITE" id="PS01124"/>
    </source>
</evidence>
<organism evidence="5 6">
    <name type="scientific">Roseibium album</name>
    <dbReference type="NCBI Taxonomy" id="311410"/>
    <lineage>
        <taxon>Bacteria</taxon>
        <taxon>Pseudomonadati</taxon>
        <taxon>Pseudomonadota</taxon>
        <taxon>Alphaproteobacteria</taxon>
        <taxon>Hyphomicrobiales</taxon>
        <taxon>Stappiaceae</taxon>
        <taxon>Roseibium</taxon>
    </lineage>
</organism>
<dbReference type="EMBL" id="CXWC01000002">
    <property type="protein sequence ID" value="CTQ66959.1"/>
    <property type="molecule type" value="Genomic_DNA"/>
</dbReference>
<evidence type="ECO:0000313" key="5">
    <source>
        <dbReference type="EMBL" id="CTQ66959.1"/>
    </source>
</evidence>
<dbReference type="InterPro" id="IPR052158">
    <property type="entry name" value="INH-QAR"/>
</dbReference>
<name>A0A0M6ZAT2_9HYPH</name>
<dbReference type="Pfam" id="PF12833">
    <property type="entry name" value="HTH_18"/>
    <property type="match status" value="1"/>
</dbReference>
<dbReference type="CDD" id="cd03137">
    <property type="entry name" value="GATase1_AraC_1"/>
    <property type="match status" value="1"/>
</dbReference>
<dbReference type="PANTHER" id="PTHR43130">
    <property type="entry name" value="ARAC-FAMILY TRANSCRIPTIONAL REGULATOR"/>
    <property type="match status" value="1"/>
</dbReference>